<dbReference type="AlphaFoldDB" id="A0A177ETY8"/>
<dbReference type="EMBL" id="LVKK01000153">
    <property type="protein sequence ID" value="OAG34532.1"/>
    <property type="molecule type" value="Genomic_DNA"/>
</dbReference>
<feature type="compositionally biased region" description="Basic and acidic residues" evidence="6">
    <location>
        <begin position="1"/>
        <end position="13"/>
    </location>
</feature>
<dbReference type="RefSeq" id="XP_022506484.1">
    <property type="nucleotide sequence ID" value="XM_022661210.1"/>
</dbReference>
<reference evidence="8 9" key="1">
    <citation type="submission" date="2016-03" db="EMBL/GenBank/DDBJ databases">
        <title>Draft genome sequence of the Fonsecaea monophora CBS 269.37.</title>
        <authorList>
            <person name="Bombassaro A."/>
            <person name="Vinicius W.A."/>
            <person name="De Hoog S."/>
            <person name="Sun J."/>
            <person name="Souza E.M."/>
            <person name="Raittz R.T."/>
            <person name="Costa F."/>
            <person name="Leao A.C."/>
            <person name="Tadra-Sfeir M.Z."/>
            <person name="Baura V."/>
            <person name="Balsanelli E."/>
            <person name="Pedrosa F.O."/>
            <person name="Moreno L.F."/>
            <person name="Steffens M.B."/>
            <person name="Xi L."/>
            <person name="Bocca A.L."/>
            <person name="Felipe M.S."/>
            <person name="Teixeira M."/>
            <person name="Telles Filho F.Q."/>
            <person name="Azevedo C.M."/>
            <person name="Gomes R."/>
            <person name="Vicente V.A."/>
        </authorList>
    </citation>
    <scope>NUCLEOTIDE SEQUENCE [LARGE SCALE GENOMIC DNA]</scope>
    <source>
        <strain evidence="8 9">CBS 269.37</strain>
    </source>
</reference>
<evidence type="ECO:0000259" key="7">
    <source>
        <dbReference type="PROSITE" id="PS50011"/>
    </source>
</evidence>
<feature type="region of interest" description="Disordered" evidence="6">
    <location>
        <begin position="348"/>
        <end position="432"/>
    </location>
</feature>
<dbReference type="Gene3D" id="3.30.200.20">
    <property type="entry name" value="Phosphorylase Kinase, domain 1"/>
    <property type="match status" value="1"/>
</dbReference>
<dbReference type="GO" id="GO:0005524">
    <property type="term" value="F:ATP binding"/>
    <property type="evidence" value="ECO:0007669"/>
    <property type="project" value="UniProtKB-KW"/>
</dbReference>
<dbReference type="GeneID" id="34606412"/>
<feature type="region of interest" description="Disordered" evidence="6">
    <location>
        <begin position="444"/>
        <end position="466"/>
    </location>
</feature>
<dbReference type="SUPFAM" id="SSF56112">
    <property type="entry name" value="Protein kinase-like (PK-like)"/>
    <property type="match status" value="1"/>
</dbReference>
<feature type="region of interest" description="Disordered" evidence="6">
    <location>
        <begin position="1"/>
        <end position="227"/>
    </location>
</feature>
<feature type="region of interest" description="Disordered" evidence="6">
    <location>
        <begin position="670"/>
        <end position="744"/>
    </location>
</feature>
<feature type="compositionally biased region" description="Polar residues" evidence="6">
    <location>
        <begin position="552"/>
        <end position="561"/>
    </location>
</feature>
<evidence type="ECO:0000256" key="2">
    <source>
        <dbReference type="ARBA" id="ARBA00022741"/>
    </source>
</evidence>
<keyword evidence="2" id="KW-0547">Nucleotide-binding</keyword>
<evidence type="ECO:0000256" key="6">
    <source>
        <dbReference type="SAM" id="MobiDB-lite"/>
    </source>
</evidence>
<evidence type="ECO:0000256" key="3">
    <source>
        <dbReference type="ARBA" id="ARBA00022777"/>
    </source>
</evidence>
<feature type="domain" description="Protein kinase" evidence="7">
    <location>
        <begin position="776"/>
        <end position="1138"/>
    </location>
</feature>
<keyword evidence="3" id="KW-0418">Kinase</keyword>
<keyword evidence="9" id="KW-1185">Reference proteome</keyword>
<accession>A0A177ETY8</accession>
<evidence type="ECO:0000313" key="9">
    <source>
        <dbReference type="Proteomes" id="UP000077002"/>
    </source>
</evidence>
<proteinExistence type="inferred from homology"/>
<comment type="caution">
    <text evidence="8">The sequence shown here is derived from an EMBL/GenBank/DDBJ whole genome shotgun (WGS) entry which is preliminary data.</text>
</comment>
<dbReference type="PROSITE" id="PS00108">
    <property type="entry name" value="PROTEIN_KINASE_ST"/>
    <property type="match status" value="1"/>
</dbReference>
<organism evidence="8 9">
    <name type="scientific">Fonsecaea monophora</name>
    <dbReference type="NCBI Taxonomy" id="254056"/>
    <lineage>
        <taxon>Eukaryota</taxon>
        <taxon>Fungi</taxon>
        <taxon>Dikarya</taxon>
        <taxon>Ascomycota</taxon>
        <taxon>Pezizomycotina</taxon>
        <taxon>Eurotiomycetes</taxon>
        <taxon>Chaetothyriomycetidae</taxon>
        <taxon>Chaetothyriales</taxon>
        <taxon>Herpotrichiellaceae</taxon>
        <taxon>Fonsecaea</taxon>
    </lineage>
</organism>
<sequence length="1172" mass="129160">MATYSPHREEHSPKSAFSHFDPHSAIREIRRSLSRSPSKGSEFRQQSLRSPGPGKLPFSPSPLSPSRIATSDNFLHLGGMSSHPNRSASAPRFPRPPLRRTNQSHGVSRLRTSPRSPTKRILTDASDSGNSSPMPLRKRTSAEAERELALKSLTAGEEKENDKSVNEPLSWKSIHTRQEKRRSGGMLITAVAPLSPMKRSDGPRSDETPGCESPSAKRRSLHGPGLDFSIFESDSSESGMFGDKRAQDDNDWFLNNSFLSSSRFSTIPKRSSSLRKSTIQQRQIDRSSNVKFQNATEGDKSWLDFTPIANPKKEMRMSLDNHMNPFPGDSPFPSSGNLLSASIHPMTTMQTGSSYQPRHPLSRTMTQSSSQPDEQDDSPTHEPMHRPNRPRSHDFSKSLPVGSSRPVPSSEDNEFSSQTSFATPGNYKSAKPLPAAFMSTGLISKKNRNVDDPNAGLPKAHMPDTPCKKQPAIFQNEEKFAKSAVNRISRQSFGVPPSPLEGGHGPSKVSAFPFSKSVGIFGRRPSRHNLLRDGSLTSIDPEEKANGRSPLSRANSQSTDSDYPPTPTKHLTELHDRSSVSPSPHQPALSTNRVIAPPTHVTRLSSSKLSPIVASPGCVDLDSDSVMEDSPSANLRPKSALTVVTLPDPALSQGRTSKDLRYPLSTRRTISIPTIPPPALERAKRTSVPPVSPRIEKTDRGSPHTPLDSFFPPDPSGLTISGRAERPPTRQNNMAPIIPATPTGPREYFSNFSNRPSLNLTSSDATNIDSSLTSRFDKVDLIGSGEFSQVYRVAQPPETSPFHKIYSVSTSRPSSRSSIPEKVWAVKRSRDPYTGARDRQRKIHEVDVLKALGHSDHIVTFVDSWEENGHLYIQTEFCEEGTLDVFLAQVGLKARLDDFRIWKILLELAIVSVENPITLVQSNSDQGIKHIHDSGFIHLDLKPANILITFEGVLKIADFGMATRWPAKAGIEGEGDREYIGPEILMGRYDKPADIFALGLIMLETAGNVELPDNGVSWQKLRNGDMSDVPSLTWSSGTSGILRDSSGNPISRESSFQFLPDSDQHDVEVMDGDDFEPTVARPHPKPSRFERSGELVDPPQFMVDPSHEQALDRIVRWMISPDPSDRPIADELLNTEGVRWAETRRRAGATVFEGNWGPADEVLAEDAEMIDV</sequence>
<feature type="region of interest" description="Disordered" evidence="6">
    <location>
        <begin position="525"/>
        <end position="597"/>
    </location>
</feature>
<dbReference type="OrthoDB" id="5337378at2759"/>
<feature type="compositionally biased region" description="Polar residues" evidence="6">
    <location>
        <begin position="579"/>
        <end position="593"/>
    </location>
</feature>
<evidence type="ECO:0000256" key="5">
    <source>
        <dbReference type="ARBA" id="ARBA00037982"/>
    </source>
</evidence>
<dbReference type="FunFam" id="3.30.200.20:FF:000611">
    <property type="entry name" value="Protein kinase, putative"/>
    <property type="match status" value="1"/>
</dbReference>
<feature type="compositionally biased region" description="Basic and acidic residues" evidence="6">
    <location>
        <begin position="198"/>
        <end position="207"/>
    </location>
</feature>
<dbReference type="PANTHER" id="PTHR11042:SF196">
    <property type="entry name" value="MITOSIS INHIBITOR PROTEIN KINASE SWE1"/>
    <property type="match status" value="1"/>
</dbReference>
<protein>
    <recommendedName>
        <fullName evidence="7">Protein kinase domain-containing protein</fullName>
    </recommendedName>
</protein>
<dbReference type="GO" id="GO:0005737">
    <property type="term" value="C:cytoplasm"/>
    <property type="evidence" value="ECO:0007669"/>
    <property type="project" value="TreeGrafter"/>
</dbReference>
<dbReference type="InterPro" id="IPR050339">
    <property type="entry name" value="CC_SR_Kinase"/>
</dbReference>
<feature type="compositionally biased region" description="Basic and acidic residues" evidence="6">
    <location>
        <begin position="156"/>
        <end position="165"/>
    </location>
</feature>
<dbReference type="PROSITE" id="PS50011">
    <property type="entry name" value="PROTEIN_KINASE_DOM"/>
    <property type="match status" value="1"/>
</dbReference>
<evidence type="ECO:0000313" key="8">
    <source>
        <dbReference type="EMBL" id="OAG34532.1"/>
    </source>
</evidence>
<keyword evidence="4" id="KW-0067">ATP-binding</keyword>
<evidence type="ECO:0000256" key="1">
    <source>
        <dbReference type="ARBA" id="ARBA00022679"/>
    </source>
</evidence>
<dbReference type="Pfam" id="PF00069">
    <property type="entry name" value="Pkinase"/>
    <property type="match status" value="1"/>
</dbReference>
<feature type="region of interest" description="Disordered" evidence="6">
    <location>
        <begin position="1077"/>
        <end position="1100"/>
    </location>
</feature>
<evidence type="ECO:0000256" key="4">
    <source>
        <dbReference type="ARBA" id="ARBA00022840"/>
    </source>
</evidence>
<keyword evidence="1" id="KW-0808">Transferase</keyword>
<dbReference type="Gene3D" id="1.10.510.10">
    <property type="entry name" value="Transferase(Phosphotransferase) domain 1"/>
    <property type="match status" value="1"/>
</dbReference>
<feature type="compositionally biased region" description="Basic and acidic residues" evidence="6">
    <location>
        <begin position="378"/>
        <end position="396"/>
    </location>
</feature>
<dbReference type="GO" id="GO:0004713">
    <property type="term" value="F:protein tyrosine kinase activity"/>
    <property type="evidence" value="ECO:0007669"/>
    <property type="project" value="TreeGrafter"/>
</dbReference>
<feature type="compositionally biased region" description="Polar residues" evidence="6">
    <location>
        <begin position="34"/>
        <end position="49"/>
    </location>
</feature>
<dbReference type="PANTHER" id="PTHR11042">
    <property type="entry name" value="EUKARYOTIC TRANSLATION INITIATION FACTOR 2-ALPHA KINASE EIF2-ALPHA KINASE -RELATED"/>
    <property type="match status" value="1"/>
</dbReference>
<dbReference type="InterPro" id="IPR011009">
    <property type="entry name" value="Kinase-like_dom_sf"/>
</dbReference>
<dbReference type="InterPro" id="IPR000719">
    <property type="entry name" value="Prot_kinase_dom"/>
</dbReference>
<dbReference type="FunFam" id="1.10.510.10:FF:000536">
    <property type="entry name" value="Cyclin-dependent kinase WEE1"/>
    <property type="match status" value="1"/>
</dbReference>
<dbReference type="GO" id="GO:0110031">
    <property type="term" value="P:negative regulation of G2/MI transition of meiotic cell cycle"/>
    <property type="evidence" value="ECO:0007669"/>
    <property type="project" value="TreeGrafter"/>
</dbReference>
<feature type="compositionally biased region" description="Basic and acidic residues" evidence="6">
    <location>
        <begin position="140"/>
        <end position="149"/>
    </location>
</feature>
<gene>
    <name evidence="8" type="ORF">AYO21_11314</name>
</gene>
<feature type="compositionally biased region" description="Polar residues" evidence="6">
    <location>
        <begin position="101"/>
        <end position="116"/>
    </location>
</feature>
<dbReference type="SMART" id="SM00220">
    <property type="entry name" value="S_TKc"/>
    <property type="match status" value="1"/>
</dbReference>
<name>A0A177ETY8_9EURO</name>
<feature type="compositionally biased region" description="Basic and acidic residues" evidence="6">
    <location>
        <begin position="20"/>
        <end position="31"/>
    </location>
</feature>
<comment type="similarity">
    <text evidence="5">Belongs to the protein kinase superfamily. Ser/Thr protein kinase family. GCN2 subfamily.</text>
</comment>
<dbReference type="Proteomes" id="UP000077002">
    <property type="component" value="Unassembled WGS sequence"/>
</dbReference>
<dbReference type="GO" id="GO:0005634">
    <property type="term" value="C:nucleus"/>
    <property type="evidence" value="ECO:0007669"/>
    <property type="project" value="TreeGrafter"/>
</dbReference>
<dbReference type="InterPro" id="IPR008271">
    <property type="entry name" value="Ser/Thr_kinase_AS"/>
</dbReference>